<dbReference type="PANTHER" id="PTHR30193:SF41">
    <property type="entry name" value="DIACETYLCHITOBIOSE UPTAKE SYSTEM PERMEASE PROTEIN NGCF"/>
    <property type="match status" value="1"/>
</dbReference>
<dbReference type="InterPro" id="IPR051393">
    <property type="entry name" value="ABC_transporter_permease"/>
</dbReference>
<feature type="transmembrane region" description="Helical" evidence="7">
    <location>
        <begin position="179"/>
        <end position="201"/>
    </location>
</feature>
<comment type="similarity">
    <text evidence="7">Belongs to the binding-protein-dependent transport system permease family.</text>
</comment>
<reference evidence="10 11" key="1">
    <citation type="submission" date="2019-03" db="EMBL/GenBank/DDBJ databases">
        <title>Genomic Encyclopedia of Type Strains, Phase III (KMG-III): the genomes of soil and plant-associated and newly described type strains.</title>
        <authorList>
            <person name="Whitman W."/>
        </authorList>
    </citation>
    <scope>NUCLEOTIDE SEQUENCE [LARGE SCALE GENOMIC DNA]</scope>
    <source>
        <strain evidence="10 11">VKM Ac-2575</strain>
    </source>
</reference>
<proteinExistence type="inferred from homology"/>
<dbReference type="AlphaFoldDB" id="A0A4R7T847"/>
<dbReference type="GO" id="GO:0055085">
    <property type="term" value="P:transmembrane transport"/>
    <property type="evidence" value="ECO:0007669"/>
    <property type="project" value="InterPro"/>
</dbReference>
<evidence type="ECO:0000259" key="9">
    <source>
        <dbReference type="PROSITE" id="PS50928"/>
    </source>
</evidence>
<evidence type="ECO:0000256" key="3">
    <source>
        <dbReference type="ARBA" id="ARBA00022475"/>
    </source>
</evidence>
<evidence type="ECO:0000256" key="6">
    <source>
        <dbReference type="ARBA" id="ARBA00023136"/>
    </source>
</evidence>
<dbReference type="InterPro" id="IPR035906">
    <property type="entry name" value="MetI-like_sf"/>
</dbReference>
<evidence type="ECO:0000256" key="8">
    <source>
        <dbReference type="SAM" id="MobiDB-lite"/>
    </source>
</evidence>
<protein>
    <submittedName>
        <fullName evidence="10">Carbohydrate ABC transporter membrane protein 1 (CUT1 family)</fullName>
    </submittedName>
</protein>
<dbReference type="Proteomes" id="UP000295151">
    <property type="component" value="Unassembled WGS sequence"/>
</dbReference>
<dbReference type="PANTHER" id="PTHR30193">
    <property type="entry name" value="ABC TRANSPORTER PERMEASE PROTEIN"/>
    <property type="match status" value="1"/>
</dbReference>
<keyword evidence="3" id="KW-1003">Cell membrane</keyword>
<keyword evidence="11" id="KW-1185">Reference proteome</keyword>
<feature type="transmembrane region" description="Helical" evidence="7">
    <location>
        <begin position="33"/>
        <end position="52"/>
    </location>
</feature>
<feature type="transmembrane region" description="Helical" evidence="7">
    <location>
        <begin position="130"/>
        <end position="150"/>
    </location>
</feature>
<keyword evidence="6 7" id="KW-0472">Membrane</keyword>
<dbReference type="InterPro" id="IPR000515">
    <property type="entry name" value="MetI-like"/>
</dbReference>
<dbReference type="Pfam" id="PF00528">
    <property type="entry name" value="BPD_transp_1"/>
    <property type="match status" value="1"/>
</dbReference>
<feature type="compositionally biased region" description="Low complexity" evidence="8">
    <location>
        <begin position="1"/>
        <end position="26"/>
    </location>
</feature>
<evidence type="ECO:0000256" key="5">
    <source>
        <dbReference type="ARBA" id="ARBA00022989"/>
    </source>
</evidence>
<evidence type="ECO:0000256" key="4">
    <source>
        <dbReference type="ARBA" id="ARBA00022692"/>
    </source>
</evidence>
<keyword evidence="5 7" id="KW-1133">Transmembrane helix</keyword>
<dbReference type="Gene3D" id="1.10.3720.10">
    <property type="entry name" value="MetI-like"/>
    <property type="match status" value="1"/>
</dbReference>
<sequence length="317" mass="35279">MAVQTSPRTPTGTRRTSTGSPRTPTGQPWTEKWGGLLFVAPFLVLFGFFLLWPTLSGLWNSFFNKSLAGVGGEFLGLANWREVFHDPAVWSSLKNTLVFTAMSTPPLVLTALVMALLANRTGVFGWFLRFAYFAPFVLPATVVTLIWVWIYQPGFGLVNGLLTSAGFAEIDWLNTENRAMLAVVITTVWWTVGFNFLLYLAALQGIPEHLYEAAAIDGAGDRQQLFRITLPLLSRTTGLIVVLQLVASLKIFDQIYLMTVGGPNFSTRPIIQYIYESGFTSYRIGYASAISYLFFVVIVIVSIAQFKLFSGRKEDLR</sequence>
<dbReference type="OrthoDB" id="9804439at2"/>
<keyword evidence="2 7" id="KW-0813">Transport</keyword>
<organism evidence="10 11">
    <name type="scientific">Kribbella voronezhensis</name>
    <dbReference type="NCBI Taxonomy" id="2512212"/>
    <lineage>
        <taxon>Bacteria</taxon>
        <taxon>Bacillati</taxon>
        <taxon>Actinomycetota</taxon>
        <taxon>Actinomycetes</taxon>
        <taxon>Propionibacteriales</taxon>
        <taxon>Kribbellaceae</taxon>
        <taxon>Kribbella</taxon>
    </lineage>
</organism>
<dbReference type="GO" id="GO:0005886">
    <property type="term" value="C:plasma membrane"/>
    <property type="evidence" value="ECO:0007669"/>
    <property type="project" value="UniProtKB-SubCell"/>
</dbReference>
<dbReference type="RefSeq" id="WP_133977664.1">
    <property type="nucleotide sequence ID" value="NZ_SOCE01000001.1"/>
</dbReference>
<feature type="transmembrane region" description="Helical" evidence="7">
    <location>
        <begin position="97"/>
        <end position="118"/>
    </location>
</feature>
<dbReference type="PROSITE" id="PS50928">
    <property type="entry name" value="ABC_TM1"/>
    <property type="match status" value="1"/>
</dbReference>
<accession>A0A4R7T847</accession>
<feature type="transmembrane region" description="Helical" evidence="7">
    <location>
        <begin position="289"/>
        <end position="309"/>
    </location>
</feature>
<gene>
    <name evidence="10" type="ORF">EV138_1503</name>
</gene>
<dbReference type="EMBL" id="SOCE01000001">
    <property type="protein sequence ID" value="TDU87965.1"/>
    <property type="molecule type" value="Genomic_DNA"/>
</dbReference>
<evidence type="ECO:0000256" key="1">
    <source>
        <dbReference type="ARBA" id="ARBA00004651"/>
    </source>
</evidence>
<feature type="domain" description="ABC transmembrane type-1" evidence="9">
    <location>
        <begin position="93"/>
        <end position="305"/>
    </location>
</feature>
<name>A0A4R7T847_9ACTN</name>
<comment type="subcellular location">
    <subcellularLocation>
        <location evidence="1 7">Cell membrane</location>
        <topology evidence="1 7">Multi-pass membrane protein</topology>
    </subcellularLocation>
</comment>
<evidence type="ECO:0000313" key="11">
    <source>
        <dbReference type="Proteomes" id="UP000295151"/>
    </source>
</evidence>
<evidence type="ECO:0000256" key="7">
    <source>
        <dbReference type="RuleBase" id="RU363032"/>
    </source>
</evidence>
<dbReference type="SUPFAM" id="SSF161098">
    <property type="entry name" value="MetI-like"/>
    <property type="match status" value="1"/>
</dbReference>
<evidence type="ECO:0000256" key="2">
    <source>
        <dbReference type="ARBA" id="ARBA00022448"/>
    </source>
</evidence>
<dbReference type="CDD" id="cd06261">
    <property type="entry name" value="TM_PBP2"/>
    <property type="match status" value="1"/>
</dbReference>
<evidence type="ECO:0000313" key="10">
    <source>
        <dbReference type="EMBL" id="TDU87965.1"/>
    </source>
</evidence>
<comment type="caution">
    <text evidence="10">The sequence shown here is derived from an EMBL/GenBank/DDBJ whole genome shotgun (WGS) entry which is preliminary data.</text>
</comment>
<keyword evidence="4 7" id="KW-0812">Transmembrane</keyword>
<feature type="region of interest" description="Disordered" evidence="8">
    <location>
        <begin position="1"/>
        <end position="28"/>
    </location>
</feature>